<comment type="similarity">
    <text evidence="1 7">Belongs to the glycosyl hydrolase 5 (cellulase A) family.</text>
</comment>
<gene>
    <name evidence="10" type="ORF">DYE49_09060</name>
    <name evidence="9" type="ORF">HNP77_000010</name>
</gene>
<dbReference type="GO" id="GO:0008422">
    <property type="term" value="F:beta-glucosidase activity"/>
    <property type="evidence" value="ECO:0007669"/>
    <property type="project" value="TreeGrafter"/>
</dbReference>
<evidence type="ECO:0000313" key="10">
    <source>
        <dbReference type="EMBL" id="QOS40600.1"/>
    </source>
</evidence>
<evidence type="ECO:0000256" key="1">
    <source>
        <dbReference type="ARBA" id="ARBA00005641"/>
    </source>
</evidence>
<dbReference type="KEGG" id="trc:DYE49_09060"/>
<evidence type="ECO:0000256" key="4">
    <source>
        <dbReference type="ARBA" id="ARBA00023277"/>
    </source>
</evidence>
<proteinExistence type="inferred from homology"/>
<keyword evidence="11" id="KW-1185">Reference proteome</keyword>
<dbReference type="GO" id="GO:0008810">
    <property type="term" value="F:cellulase activity"/>
    <property type="evidence" value="ECO:0007669"/>
    <property type="project" value="UniProtKB-EC"/>
</dbReference>
<dbReference type="RefSeq" id="WP_184651118.1">
    <property type="nucleotide sequence ID" value="NZ_JACHFR010000001.1"/>
</dbReference>
<evidence type="ECO:0000256" key="5">
    <source>
        <dbReference type="ARBA" id="ARBA00023295"/>
    </source>
</evidence>
<dbReference type="InterPro" id="IPR001547">
    <property type="entry name" value="Glyco_hydro_5"/>
</dbReference>
<sequence length="447" mass="50680">MKKVIAAVCIAGLVCAQICAEKSSQNKNADYDDLKVSSKKVLVQKAKRAQSEAGKFVSGLGAGWNLGNTLDAFNDSDSAYGQGLESETCWGQPKTTKEMIQAVHKAGFDIIRIPVTWHNHISDSSTMKIDSEWMARVKEVVDYAYDDGMYVILNTHHDNLSYETTYWNGDVNAVRSYGYDSTAYNGRKLTGYCLDERAEAESVKFLTQVWKQISREFASYDERLIFEIMNEPRQAGTDHEWWLPSDCAECIKAMKILEKYESEALKAIRSVDGNEKRFVMIPGMQASADFLRDFVLPADVIEEKRLILSVHAYSPYGFAMYDGTEHRRFTSDDVSFIDSIFTGVYRDFVKNRGIPVIVGEMSCSNKGNIDDRILWFETFTSTAWKSYGMPCVLWDNGAYGIQENGSEQHGYFSRTRLTWYFPSLIKKMLMCSGIMPGEIKQDFATMP</sequence>
<keyword evidence="3" id="KW-0136">Cellulose degradation</keyword>
<evidence type="ECO:0000313" key="9">
    <source>
        <dbReference type="EMBL" id="MBB5217666.1"/>
    </source>
</evidence>
<dbReference type="EC" id="3.2.1.4" evidence="9"/>
<dbReference type="Proteomes" id="UP000593591">
    <property type="component" value="Chromosome"/>
</dbReference>
<feature type="domain" description="Glycoside hydrolase family 5" evidence="8">
    <location>
        <begin position="85"/>
        <end position="399"/>
    </location>
</feature>
<dbReference type="GO" id="GO:0030245">
    <property type="term" value="P:cellulose catabolic process"/>
    <property type="evidence" value="ECO:0007669"/>
    <property type="project" value="UniProtKB-KW"/>
</dbReference>
<accession>A0A840SCL2</accession>
<evidence type="ECO:0000256" key="6">
    <source>
        <dbReference type="ARBA" id="ARBA00023326"/>
    </source>
</evidence>
<dbReference type="GO" id="GO:0009986">
    <property type="term" value="C:cell surface"/>
    <property type="evidence" value="ECO:0007669"/>
    <property type="project" value="TreeGrafter"/>
</dbReference>
<keyword evidence="2 7" id="KW-0378">Hydrolase</keyword>
<dbReference type="EMBL" id="CP031517">
    <property type="protein sequence ID" value="QOS40600.1"/>
    <property type="molecule type" value="Genomic_DNA"/>
</dbReference>
<reference evidence="10 12" key="1">
    <citation type="submission" date="2018-08" db="EMBL/GenBank/DDBJ databases">
        <title>The first complete genome of Treponema rectale (CHPAT), a commensal spirochete of the bovine rectum.</title>
        <authorList>
            <person name="Staton G.J."/>
            <person name="Clegg S.R."/>
            <person name="Carter S.D."/>
            <person name="Radford A.D."/>
            <person name="Darby A."/>
            <person name="Hall N."/>
            <person name="Birtles R.J."/>
            <person name="Evans N.J."/>
        </authorList>
    </citation>
    <scope>NUCLEOTIDE SEQUENCE [LARGE SCALE GENOMIC DNA]</scope>
    <source>
        <strain evidence="10 12">CHPA</strain>
    </source>
</reference>
<reference evidence="9 11" key="2">
    <citation type="submission" date="2020-08" db="EMBL/GenBank/DDBJ databases">
        <title>Genomic Encyclopedia of Type Strains, Phase IV (KMG-IV): sequencing the most valuable type-strain genomes for metagenomic binning, comparative biology and taxonomic classification.</title>
        <authorList>
            <person name="Goeker M."/>
        </authorList>
    </citation>
    <scope>NUCLEOTIDE SEQUENCE [LARGE SCALE GENOMIC DNA]</scope>
    <source>
        <strain evidence="9 11">DSM 103679</strain>
    </source>
</reference>
<keyword evidence="5 7" id="KW-0326">Glycosidase</keyword>
<evidence type="ECO:0000259" key="8">
    <source>
        <dbReference type="Pfam" id="PF00150"/>
    </source>
</evidence>
<keyword evidence="4" id="KW-0119">Carbohydrate metabolism</keyword>
<keyword evidence="6" id="KW-0624">Polysaccharide degradation</keyword>
<evidence type="ECO:0000313" key="11">
    <source>
        <dbReference type="Proteomes" id="UP000578697"/>
    </source>
</evidence>
<evidence type="ECO:0000256" key="7">
    <source>
        <dbReference type="RuleBase" id="RU361153"/>
    </source>
</evidence>
<dbReference type="SUPFAM" id="SSF51445">
    <property type="entry name" value="(Trans)glycosidases"/>
    <property type="match status" value="1"/>
</dbReference>
<protein>
    <submittedName>
        <fullName evidence="9">Endoglucanase</fullName>
        <ecNumber evidence="9">3.2.1.4</ecNumber>
    </submittedName>
    <submittedName>
        <fullName evidence="10">Glycoside hydrolase family 5 protein</fullName>
    </submittedName>
</protein>
<organism evidence="9 11">
    <name type="scientific">Treponema rectale</name>
    <dbReference type="NCBI Taxonomy" id="744512"/>
    <lineage>
        <taxon>Bacteria</taxon>
        <taxon>Pseudomonadati</taxon>
        <taxon>Spirochaetota</taxon>
        <taxon>Spirochaetia</taxon>
        <taxon>Spirochaetales</taxon>
        <taxon>Treponemataceae</taxon>
        <taxon>Treponema</taxon>
    </lineage>
</organism>
<evidence type="ECO:0000256" key="2">
    <source>
        <dbReference type="ARBA" id="ARBA00022801"/>
    </source>
</evidence>
<name>A0A840SCL2_9SPIR</name>
<dbReference type="InterPro" id="IPR017853">
    <property type="entry name" value="GH"/>
</dbReference>
<evidence type="ECO:0000313" key="12">
    <source>
        <dbReference type="Proteomes" id="UP000593591"/>
    </source>
</evidence>
<dbReference type="Gene3D" id="3.20.20.80">
    <property type="entry name" value="Glycosidases"/>
    <property type="match status" value="1"/>
</dbReference>
<dbReference type="InterPro" id="IPR050386">
    <property type="entry name" value="Glycosyl_hydrolase_5"/>
</dbReference>
<dbReference type="PROSITE" id="PS00659">
    <property type="entry name" value="GLYCOSYL_HYDROL_F5"/>
    <property type="match status" value="1"/>
</dbReference>
<dbReference type="PANTHER" id="PTHR31297">
    <property type="entry name" value="GLUCAN ENDO-1,6-BETA-GLUCOSIDASE B"/>
    <property type="match status" value="1"/>
</dbReference>
<dbReference type="InterPro" id="IPR018087">
    <property type="entry name" value="Glyco_hydro_5_CS"/>
</dbReference>
<dbReference type="AlphaFoldDB" id="A0A840SCL2"/>
<dbReference type="EMBL" id="JACHFR010000001">
    <property type="protein sequence ID" value="MBB5217666.1"/>
    <property type="molecule type" value="Genomic_DNA"/>
</dbReference>
<evidence type="ECO:0000256" key="3">
    <source>
        <dbReference type="ARBA" id="ARBA00023001"/>
    </source>
</evidence>
<dbReference type="Pfam" id="PF00150">
    <property type="entry name" value="Cellulase"/>
    <property type="match status" value="1"/>
</dbReference>
<dbReference type="PANTHER" id="PTHR31297:SF41">
    <property type="entry name" value="ENDOGLUCANASE, PUTATIVE (AFU_ORTHOLOGUE AFUA_5G01830)-RELATED"/>
    <property type="match status" value="1"/>
</dbReference>
<dbReference type="GO" id="GO:0005576">
    <property type="term" value="C:extracellular region"/>
    <property type="evidence" value="ECO:0007669"/>
    <property type="project" value="TreeGrafter"/>
</dbReference>
<dbReference type="Proteomes" id="UP000578697">
    <property type="component" value="Unassembled WGS sequence"/>
</dbReference>